<name>D6SLG8_9BACT</name>
<dbReference type="AlphaFoldDB" id="D6SLG8"/>
<protein>
    <submittedName>
        <fullName evidence="1">Uncharacterized protein</fullName>
    </submittedName>
</protein>
<gene>
    <name evidence="1" type="ORF">Dthio_PD2953</name>
</gene>
<comment type="caution">
    <text evidence="1">The sequence shown here is derived from an EMBL/GenBank/DDBJ whole genome shotgun (WGS) entry which is preliminary data.</text>
</comment>
<dbReference type="EMBL" id="ACJN02000001">
    <property type="protein sequence ID" value="EFI35529.1"/>
    <property type="molecule type" value="Genomic_DNA"/>
</dbReference>
<evidence type="ECO:0000313" key="1">
    <source>
        <dbReference type="EMBL" id="EFI35529.1"/>
    </source>
</evidence>
<sequence>MAGKMLYFNFRKASILLVFFVLLLSVFCAAPTCGDPGDPCICSGFGCSRHSLPTGPEIWEYCAGKQFGVEMLQAVEEWQAQR</sequence>
<dbReference type="Proteomes" id="UP000005496">
    <property type="component" value="Unassembled WGS sequence"/>
</dbReference>
<reference evidence="1" key="1">
    <citation type="submission" date="2010-05" db="EMBL/GenBank/DDBJ databases">
        <title>The draft genome of Desulfonatronospira thiodismutans ASO3-1.</title>
        <authorList>
            <consortium name="US DOE Joint Genome Institute (JGI-PGF)"/>
            <person name="Lucas S."/>
            <person name="Copeland A."/>
            <person name="Lapidus A."/>
            <person name="Cheng J.-F."/>
            <person name="Bruce D."/>
            <person name="Goodwin L."/>
            <person name="Pitluck S."/>
            <person name="Chertkov O."/>
            <person name="Brettin T."/>
            <person name="Detter J.C."/>
            <person name="Han C."/>
            <person name="Land M.L."/>
            <person name="Hauser L."/>
            <person name="Kyrpides N."/>
            <person name="Mikhailova N."/>
            <person name="Muyzer G."/>
            <person name="Woyke T."/>
        </authorList>
    </citation>
    <scope>NUCLEOTIDE SEQUENCE [LARGE SCALE GENOMIC DNA]</scope>
    <source>
        <strain evidence="1">ASO3-1</strain>
    </source>
</reference>
<keyword evidence="2" id="KW-1185">Reference proteome</keyword>
<accession>D6SLG8</accession>
<proteinExistence type="predicted"/>
<organism evidence="1 2">
    <name type="scientific">Desulfonatronospira thiodismutans ASO3-1</name>
    <dbReference type="NCBI Taxonomy" id="555779"/>
    <lineage>
        <taxon>Bacteria</taxon>
        <taxon>Pseudomonadati</taxon>
        <taxon>Thermodesulfobacteriota</taxon>
        <taxon>Desulfovibrionia</taxon>
        <taxon>Desulfovibrionales</taxon>
        <taxon>Desulfonatronovibrionaceae</taxon>
        <taxon>Desulfonatronospira</taxon>
    </lineage>
</organism>
<evidence type="ECO:0000313" key="2">
    <source>
        <dbReference type="Proteomes" id="UP000005496"/>
    </source>
</evidence>